<dbReference type="GO" id="GO:0046872">
    <property type="term" value="F:metal ion binding"/>
    <property type="evidence" value="ECO:0007669"/>
    <property type="project" value="UniProtKB-KW"/>
</dbReference>
<dbReference type="PANTHER" id="PTHR46193:SF10">
    <property type="entry name" value="6-PHOSPHOGLUCONATE PHOSPHATASE"/>
    <property type="match status" value="1"/>
</dbReference>
<proteinExistence type="inferred from homology"/>
<dbReference type="Gene3D" id="3.40.50.1000">
    <property type="entry name" value="HAD superfamily/HAD-like"/>
    <property type="match status" value="1"/>
</dbReference>
<evidence type="ECO:0000256" key="2">
    <source>
        <dbReference type="ARBA" id="ARBA00006171"/>
    </source>
</evidence>
<organism evidence="5 6">
    <name type="scientific">Paradevosia tibetensis</name>
    <dbReference type="NCBI Taxonomy" id="1447062"/>
    <lineage>
        <taxon>Bacteria</taxon>
        <taxon>Pseudomonadati</taxon>
        <taxon>Pseudomonadota</taxon>
        <taxon>Alphaproteobacteria</taxon>
        <taxon>Hyphomicrobiales</taxon>
        <taxon>Devosiaceae</taxon>
        <taxon>Paradevosia</taxon>
    </lineage>
</organism>
<dbReference type="EMBL" id="CP041690">
    <property type="protein sequence ID" value="QEE20181.1"/>
    <property type="molecule type" value="Genomic_DNA"/>
</dbReference>
<dbReference type="Pfam" id="PF13419">
    <property type="entry name" value="HAD_2"/>
    <property type="match status" value="1"/>
</dbReference>
<dbReference type="InterPro" id="IPR023198">
    <property type="entry name" value="PGP-like_dom2"/>
</dbReference>
<dbReference type="InterPro" id="IPR051600">
    <property type="entry name" value="Beta-PGM-like"/>
</dbReference>
<name>A0A5B9DLJ0_9HYPH</name>
<sequence length="227" mass="24251">MNDIDLIIFDCDGVLIDSEPIACRTLAEAVTRGGVPISPEEVLVQFTGKSEVELKQMLTVRGLADAEGVFAHWHGELYETFRRELAVMDGMLGLVRSFEVMRCVASNSTLTRLESSLGLTPLWADFAPHVYSAEMVASPKPAPDLIEHCLGKTGIAARHALMIDDSPAGVRAALAAGVRAIGFVAANETRSGRPEALMDAGALSVAVGADELADQLSRHVRMAVPQL</sequence>
<evidence type="ECO:0000256" key="1">
    <source>
        <dbReference type="ARBA" id="ARBA00001946"/>
    </source>
</evidence>
<keyword evidence="3" id="KW-0479">Metal-binding</keyword>
<keyword evidence="4" id="KW-0460">Magnesium</keyword>
<evidence type="ECO:0000256" key="4">
    <source>
        <dbReference type="ARBA" id="ARBA00022842"/>
    </source>
</evidence>
<reference evidence="5 6" key="1">
    <citation type="journal article" date="2015" name="Int. J. Syst. Evol. Microbiol.">
        <title>Youhaiella tibetensis gen. nov., sp. nov., isolated from subsurface sediment.</title>
        <authorList>
            <person name="Wang Y.X."/>
            <person name="Huang F.Q."/>
            <person name="Nogi Y."/>
            <person name="Pang S.J."/>
            <person name="Wang P.K."/>
            <person name="Lv J."/>
        </authorList>
    </citation>
    <scope>NUCLEOTIDE SEQUENCE [LARGE SCALE GENOMIC DNA]</scope>
    <source>
        <strain evidence="6">fig4</strain>
    </source>
</reference>
<dbReference type="InterPro" id="IPR041492">
    <property type="entry name" value="HAD_2"/>
</dbReference>
<evidence type="ECO:0000313" key="5">
    <source>
        <dbReference type="EMBL" id="QEE20181.1"/>
    </source>
</evidence>
<dbReference type="OrthoDB" id="9797743at2"/>
<dbReference type="Gene3D" id="1.10.150.240">
    <property type="entry name" value="Putative phosphatase, domain 2"/>
    <property type="match status" value="1"/>
</dbReference>
<dbReference type="GO" id="GO:0016787">
    <property type="term" value="F:hydrolase activity"/>
    <property type="evidence" value="ECO:0007669"/>
    <property type="project" value="UniProtKB-KW"/>
</dbReference>
<dbReference type="SFLD" id="SFLDG01129">
    <property type="entry name" value="C1.5:_HAD__Beta-PGM__Phosphata"/>
    <property type="match status" value="1"/>
</dbReference>
<dbReference type="InterPro" id="IPR006439">
    <property type="entry name" value="HAD-SF_hydro_IA"/>
</dbReference>
<dbReference type="KEGG" id="yti:FNA67_08325"/>
<dbReference type="InterPro" id="IPR036412">
    <property type="entry name" value="HAD-like_sf"/>
</dbReference>
<dbReference type="PANTHER" id="PTHR46193">
    <property type="entry name" value="6-PHOSPHOGLUCONATE PHOSPHATASE"/>
    <property type="match status" value="1"/>
</dbReference>
<dbReference type="RefSeq" id="WP_147655719.1">
    <property type="nucleotide sequence ID" value="NZ_BMFM01000001.1"/>
</dbReference>
<dbReference type="InterPro" id="IPR023214">
    <property type="entry name" value="HAD_sf"/>
</dbReference>
<evidence type="ECO:0000313" key="6">
    <source>
        <dbReference type="Proteomes" id="UP000321062"/>
    </source>
</evidence>
<dbReference type="Proteomes" id="UP000321062">
    <property type="component" value="Chromosome"/>
</dbReference>
<accession>A0A5B9DLJ0</accession>
<dbReference type="SUPFAM" id="SSF56784">
    <property type="entry name" value="HAD-like"/>
    <property type="match status" value="1"/>
</dbReference>
<comment type="similarity">
    <text evidence="2">Belongs to the HAD-like hydrolase superfamily. CbbY/CbbZ/Gph/YieH family.</text>
</comment>
<keyword evidence="6" id="KW-1185">Reference proteome</keyword>
<protein>
    <submittedName>
        <fullName evidence="5">HAD-IA family hydrolase</fullName>
    </submittedName>
</protein>
<dbReference type="SFLD" id="SFLDS00003">
    <property type="entry name" value="Haloacid_Dehalogenase"/>
    <property type="match status" value="1"/>
</dbReference>
<gene>
    <name evidence="5" type="ORF">FNA67_08325</name>
</gene>
<keyword evidence="5" id="KW-0378">Hydrolase</keyword>
<dbReference type="NCBIfam" id="TIGR01509">
    <property type="entry name" value="HAD-SF-IA-v3"/>
    <property type="match status" value="1"/>
</dbReference>
<dbReference type="AlphaFoldDB" id="A0A5B9DLJ0"/>
<comment type="cofactor">
    <cofactor evidence="1">
        <name>Mg(2+)</name>
        <dbReference type="ChEBI" id="CHEBI:18420"/>
    </cofactor>
</comment>
<evidence type="ECO:0000256" key="3">
    <source>
        <dbReference type="ARBA" id="ARBA00022723"/>
    </source>
</evidence>